<dbReference type="SUPFAM" id="SSF50800">
    <property type="entry name" value="PK beta-barrel domain-like"/>
    <property type="match status" value="1"/>
</dbReference>
<evidence type="ECO:0000313" key="2">
    <source>
        <dbReference type="EMBL" id="MBE1554039.1"/>
    </source>
</evidence>
<dbReference type="InterPro" id="IPR052353">
    <property type="entry name" value="Benzoxazolinone_Detox_Enz"/>
</dbReference>
<protein>
    <submittedName>
        <fullName evidence="2">MOSC domain-containing protein YiiM</fullName>
    </submittedName>
</protein>
<feature type="domain" description="MOSC" evidence="1">
    <location>
        <begin position="28"/>
        <end position="162"/>
    </location>
</feature>
<proteinExistence type="predicted"/>
<dbReference type="PANTHER" id="PTHR30212:SF4">
    <property type="entry name" value="MOSC DOMAIN-CONTAINING PROTEIN"/>
    <property type="match status" value="1"/>
</dbReference>
<dbReference type="AlphaFoldDB" id="A0A927R5L5"/>
<dbReference type="Gene3D" id="2.40.33.20">
    <property type="entry name" value="PK beta-barrel domain-like"/>
    <property type="match status" value="1"/>
</dbReference>
<dbReference type="PROSITE" id="PS51340">
    <property type="entry name" value="MOSC"/>
    <property type="match status" value="1"/>
</dbReference>
<name>A0A927R5L5_9BACL</name>
<dbReference type="InterPro" id="IPR011037">
    <property type="entry name" value="Pyrv_Knase-like_insert_dom_sf"/>
</dbReference>
<accession>A0A927R5L5</accession>
<dbReference type="GO" id="GO:0030170">
    <property type="term" value="F:pyridoxal phosphate binding"/>
    <property type="evidence" value="ECO:0007669"/>
    <property type="project" value="InterPro"/>
</dbReference>
<dbReference type="RefSeq" id="WP_192597833.1">
    <property type="nucleotide sequence ID" value="NZ_JADBEL010000004.1"/>
</dbReference>
<keyword evidence="3" id="KW-1185">Reference proteome</keyword>
<dbReference type="InterPro" id="IPR005163">
    <property type="entry name" value="Tri_helical_YiiM-like"/>
</dbReference>
<reference evidence="2" key="1">
    <citation type="submission" date="2020-10" db="EMBL/GenBank/DDBJ databases">
        <title>Genomic Encyclopedia of Type Strains, Phase IV (KMG-IV): sequencing the most valuable type-strain genomes for metagenomic binning, comparative biology and taxonomic classification.</title>
        <authorList>
            <person name="Goeker M."/>
        </authorList>
    </citation>
    <scope>NUCLEOTIDE SEQUENCE</scope>
    <source>
        <strain evidence="2">DSM 13886</strain>
    </source>
</reference>
<evidence type="ECO:0000313" key="3">
    <source>
        <dbReference type="Proteomes" id="UP000658225"/>
    </source>
</evidence>
<dbReference type="Pfam" id="PF03475">
    <property type="entry name" value="YiiM_3-alpha"/>
    <property type="match status" value="1"/>
</dbReference>
<dbReference type="PANTHER" id="PTHR30212">
    <property type="entry name" value="PROTEIN YIIM"/>
    <property type="match status" value="1"/>
</dbReference>
<dbReference type="Proteomes" id="UP000658225">
    <property type="component" value="Unassembled WGS sequence"/>
</dbReference>
<dbReference type="GO" id="GO:0030151">
    <property type="term" value="F:molybdenum ion binding"/>
    <property type="evidence" value="ECO:0007669"/>
    <property type="project" value="InterPro"/>
</dbReference>
<dbReference type="EMBL" id="JADBEL010000004">
    <property type="protein sequence ID" value="MBE1554039.1"/>
    <property type="molecule type" value="Genomic_DNA"/>
</dbReference>
<dbReference type="GO" id="GO:0003824">
    <property type="term" value="F:catalytic activity"/>
    <property type="evidence" value="ECO:0007669"/>
    <property type="project" value="InterPro"/>
</dbReference>
<organism evidence="2 3">
    <name type="scientific">Sporosarcina limicola</name>
    <dbReference type="NCBI Taxonomy" id="34101"/>
    <lineage>
        <taxon>Bacteria</taxon>
        <taxon>Bacillati</taxon>
        <taxon>Bacillota</taxon>
        <taxon>Bacilli</taxon>
        <taxon>Bacillales</taxon>
        <taxon>Caryophanaceae</taxon>
        <taxon>Sporosarcina</taxon>
    </lineage>
</organism>
<sequence length="217" mass="24534">MNILSLNVGKPKTANFNGKEVETGFYKESVSGHTHLAKLNFEGDGQADLKHHGGVDKAVCVYPYEHYSYWEQDLKRELPIAAFGENLTVIGMLEEDVHIGDVFKIGEAVLQISQPRQPCYKIAGRHDVKDLTLRVQNTGYTGFYCRVLEEGMVEPDSTIKRTSVHPEKVSVAFANDIMYHDKNNMDAIKKILSVDALSDSWRTRFVTKLEQLTNNEK</sequence>
<dbReference type="InterPro" id="IPR005302">
    <property type="entry name" value="MoCF_Sase_C"/>
</dbReference>
<gene>
    <name evidence="2" type="ORF">H4683_001114</name>
</gene>
<comment type="caution">
    <text evidence="2">The sequence shown here is derived from an EMBL/GenBank/DDBJ whole genome shotgun (WGS) entry which is preliminary data.</text>
</comment>
<dbReference type="Pfam" id="PF03473">
    <property type="entry name" value="MOSC"/>
    <property type="match status" value="1"/>
</dbReference>
<evidence type="ECO:0000259" key="1">
    <source>
        <dbReference type="PROSITE" id="PS51340"/>
    </source>
</evidence>